<dbReference type="Gene3D" id="4.10.60.10">
    <property type="entry name" value="Zinc finger, CCHC-type"/>
    <property type="match status" value="1"/>
</dbReference>
<feature type="compositionally biased region" description="Basic residues" evidence="1">
    <location>
        <begin position="48"/>
        <end position="62"/>
    </location>
</feature>
<dbReference type="AlphaFoldDB" id="A0A2H3U094"/>
<sequence length="71" mass="8000">MSKVKCYNCNRFGYMANICLEPKKPRDPNRGPSDGHTNSDPGNDEKRLRHGIMHRAARKHRAQGGMAPAPR</sequence>
<name>A0A2H3U094_FUSOX</name>
<dbReference type="Proteomes" id="UP000219369">
    <property type="component" value="Unassembled WGS sequence"/>
</dbReference>
<proteinExistence type="predicted"/>
<feature type="region of interest" description="Disordered" evidence="1">
    <location>
        <begin position="20"/>
        <end position="71"/>
    </location>
</feature>
<dbReference type="OrthoDB" id="8064718at2759"/>
<gene>
    <name evidence="2" type="ORF">FRV6_11736</name>
</gene>
<evidence type="ECO:0008006" key="4">
    <source>
        <dbReference type="Google" id="ProtNLM"/>
    </source>
</evidence>
<evidence type="ECO:0000313" key="2">
    <source>
        <dbReference type="EMBL" id="SCO87609.1"/>
    </source>
</evidence>
<reference evidence="3" key="1">
    <citation type="submission" date="2016-09" db="EMBL/GenBank/DDBJ databases">
        <authorList>
            <person name="Guldener U."/>
        </authorList>
    </citation>
    <scope>NUCLEOTIDE SEQUENCE [LARGE SCALE GENOMIC DNA]</scope>
    <source>
        <strain evidence="3">V64-1</strain>
    </source>
</reference>
<evidence type="ECO:0000313" key="3">
    <source>
        <dbReference type="Proteomes" id="UP000219369"/>
    </source>
</evidence>
<accession>A0A2H3U094</accession>
<organism evidence="2 3">
    <name type="scientific">Fusarium oxysporum</name>
    <name type="common">Fusarium vascular wilt</name>
    <dbReference type="NCBI Taxonomy" id="5507"/>
    <lineage>
        <taxon>Eukaryota</taxon>
        <taxon>Fungi</taxon>
        <taxon>Dikarya</taxon>
        <taxon>Ascomycota</taxon>
        <taxon>Pezizomycotina</taxon>
        <taxon>Sordariomycetes</taxon>
        <taxon>Hypocreomycetidae</taxon>
        <taxon>Hypocreales</taxon>
        <taxon>Nectriaceae</taxon>
        <taxon>Fusarium</taxon>
        <taxon>Fusarium oxysporum species complex</taxon>
    </lineage>
</organism>
<dbReference type="EMBL" id="FMJY01000007">
    <property type="protein sequence ID" value="SCO87609.1"/>
    <property type="molecule type" value="Genomic_DNA"/>
</dbReference>
<evidence type="ECO:0000256" key="1">
    <source>
        <dbReference type="SAM" id="MobiDB-lite"/>
    </source>
</evidence>
<protein>
    <recommendedName>
        <fullName evidence="4">CCHC-type domain-containing protein</fullName>
    </recommendedName>
</protein>